<dbReference type="PANTHER" id="PTHR19136">
    <property type="entry name" value="MOLYBDENUM COFACTOR GUANYLYLTRANSFERASE"/>
    <property type="match status" value="1"/>
</dbReference>
<keyword evidence="2" id="KW-0808">Transferase</keyword>
<organism evidence="9 10">
    <name type="scientific">Pedobacter kyungheensis</name>
    <dbReference type="NCBI Taxonomy" id="1069985"/>
    <lineage>
        <taxon>Bacteria</taxon>
        <taxon>Pseudomonadati</taxon>
        <taxon>Bacteroidota</taxon>
        <taxon>Sphingobacteriia</taxon>
        <taxon>Sphingobacteriales</taxon>
        <taxon>Sphingobacteriaceae</taxon>
        <taxon>Pedobacter</taxon>
    </lineage>
</organism>
<evidence type="ECO:0000259" key="8">
    <source>
        <dbReference type="Pfam" id="PF12804"/>
    </source>
</evidence>
<dbReference type="CDD" id="cd02503">
    <property type="entry name" value="MobA"/>
    <property type="match status" value="1"/>
</dbReference>
<dbReference type="GO" id="GO:0005525">
    <property type="term" value="F:GTP binding"/>
    <property type="evidence" value="ECO:0007669"/>
    <property type="project" value="UniProtKB-KW"/>
</dbReference>
<keyword evidence="4" id="KW-0547">Nucleotide-binding</keyword>
<feature type="domain" description="MobA-like NTP transferase" evidence="8">
    <location>
        <begin position="3"/>
        <end position="154"/>
    </location>
</feature>
<dbReference type="OrthoDB" id="9788394at2"/>
<protein>
    <recommendedName>
        <fullName evidence="8">MobA-like NTP transferase domain-containing protein</fullName>
    </recommendedName>
</protein>
<evidence type="ECO:0000256" key="3">
    <source>
        <dbReference type="ARBA" id="ARBA00022723"/>
    </source>
</evidence>
<sequence length="194" mass="21533">MLGVVLCGGQSLRMGSDKGLMSHQDKLWAQLAADKLALLQIPVVFSVNAAQQETYVGYFGEAQLVTDHALVDVRGPLLGVLSAHLLNPKQDLFVLACDLLLMESSLLEKLLAAYHAYPSFDAFVFTRNGQQEPLCGIYSAKALKKIWHLVQTHQLTKHSMKFVLSNLLVHEIIVEDKDDRFFGNFNSHAEINGL</sequence>
<evidence type="ECO:0000256" key="1">
    <source>
        <dbReference type="ARBA" id="ARBA00022490"/>
    </source>
</evidence>
<dbReference type="SUPFAM" id="SSF53448">
    <property type="entry name" value="Nucleotide-diphospho-sugar transferases"/>
    <property type="match status" value="1"/>
</dbReference>
<accession>A0A0C1FWY4</accession>
<dbReference type="GO" id="GO:0006777">
    <property type="term" value="P:Mo-molybdopterin cofactor biosynthetic process"/>
    <property type="evidence" value="ECO:0007669"/>
    <property type="project" value="UniProtKB-KW"/>
</dbReference>
<evidence type="ECO:0000256" key="6">
    <source>
        <dbReference type="ARBA" id="ARBA00023134"/>
    </source>
</evidence>
<evidence type="ECO:0000256" key="2">
    <source>
        <dbReference type="ARBA" id="ARBA00022679"/>
    </source>
</evidence>
<evidence type="ECO:0000256" key="7">
    <source>
        <dbReference type="ARBA" id="ARBA00023150"/>
    </source>
</evidence>
<dbReference type="AlphaFoldDB" id="A0A0C1FWY4"/>
<dbReference type="GO" id="GO:0046872">
    <property type="term" value="F:metal ion binding"/>
    <property type="evidence" value="ECO:0007669"/>
    <property type="project" value="UniProtKB-KW"/>
</dbReference>
<dbReference type="PANTHER" id="PTHR19136:SF81">
    <property type="entry name" value="MOLYBDENUM COFACTOR GUANYLYLTRANSFERASE"/>
    <property type="match status" value="1"/>
</dbReference>
<dbReference type="Proteomes" id="UP000031246">
    <property type="component" value="Unassembled WGS sequence"/>
</dbReference>
<evidence type="ECO:0000256" key="5">
    <source>
        <dbReference type="ARBA" id="ARBA00022842"/>
    </source>
</evidence>
<comment type="caution">
    <text evidence="9">The sequence shown here is derived from an EMBL/GenBank/DDBJ whole genome shotgun (WGS) entry which is preliminary data.</text>
</comment>
<keyword evidence="3" id="KW-0479">Metal-binding</keyword>
<evidence type="ECO:0000313" key="9">
    <source>
        <dbReference type="EMBL" id="KIA96388.1"/>
    </source>
</evidence>
<dbReference type="Gene3D" id="3.90.550.10">
    <property type="entry name" value="Spore Coat Polysaccharide Biosynthesis Protein SpsA, Chain A"/>
    <property type="match status" value="1"/>
</dbReference>
<evidence type="ECO:0000256" key="4">
    <source>
        <dbReference type="ARBA" id="ARBA00022741"/>
    </source>
</evidence>
<evidence type="ECO:0000313" key="10">
    <source>
        <dbReference type="Proteomes" id="UP000031246"/>
    </source>
</evidence>
<keyword evidence="10" id="KW-1185">Reference proteome</keyword>
<keyword evidence="1" id="KW-0963">Cytoplasm</keyword>
<dbReference type="GO" id="GO:0016779">
    <property type="term" value="F:nucleotidyltransferase activity"/>
    <property type="evidence" value="ECO:0007669"/>
    <property type="project" value="UniProtKB-ARBA"/>
</dbReference>
<dbReference type="InterPro" id="IPR025877">
    <property type="entry name" value="MobA-like_NTP_Trfase"/>
</dbReference>
<dbReference type="EMBL" id="JSYN01000002">
    <property type="protein sequence ID" value="KIA96388.1"/>
    <property type="molecule type" value="Genomic_DNA"/>
</dbReference>
<dbReference type="InterPro" id="IPR029044">
    <property type="entry name" value="Nucleotide-diphossugar_trans"/>
</dbReference>
<dbReference type="Pfam" id="PF12804">
    <property type="entry name" value="NTP_transf_3"/>
    <property type="match status" value="1"/>
</dbReference>
<dbReference type="InterPro" id="IPR013482">
    <property type="entry name" value="Molybde_CF_guanTrfase"/>
</dbReference>
<keyword evidence="6" id="KW-0342">GTP-binding</keyword>
<name>A0A0C1FWY4_9SPHI</name>
<gene>
    <name evidence="9" type="ORF">OC25_01090</name>
</gene>
<keyword evidence="5" id="KW-0460">Magnesium</keyword>
<keyword evidence="7" id="KW-0501">Molybdenum cofactor biosynthesis</keyword>
<dbReference type="RefSeq" id="WP_039470859.1">
    <property type="nucleotide sequence ID" value="NZ_JSYN01000002.1"/>
</dbReference>
<proteinExistence type="predicted"/>
<reference evidence="9 10" key="1">
    <citation type="submission" date="2014-10" db="EMBL/GenBank/DDBJ databases">
        <title>Pedobacter Kyungheensis.</title>
        <authorList>
            <person name="Anderson B.M."/>
            <person name="Newman J.D."/>
        </authorList>
    </citation>
    <scope>NUCLEOTIDE SEQUENCE [LARGE SCALE GENOMIC DNA]</scope>
    <source>
        <strain evidence="9 10">KACC 16221</strain>
    </source>
</reference>